<gene>
    <name evidence="2" type="ordered locus">Niako_3288</name>
</gene>
<dbReference type="STRING" id="700598.Niako_3288"/>
<protein>
    <recommendedName>
        <fullName evidence="1">Cytochrome C Planctomycete-type domain-containing protein</fullName>
    </recommendedName>
</protein>
<reference evidence="2 3" key="1">
    <citation type="submission" date="2011-12" db="EMBL/GenBank/DDBJ databases">
        <title>The complete genome of Niastella koreensis GR20-10.</title>
        <authorList>
            <consortium name="US DOE Joint Genome Institute (JGI-PGF)"/>
            <person name="Lucas S."/>
            <person name="Han J."/>
            <person name="Lapidus A."/>
            <person name="Bruce D."/>
            <person name="Goodwin L."/>
            <person name="Pitluck S."/>
            <person name="Peters L."/>
            <person name="Kyrpides N."/>
            <person name="Mavromatis K."/>
            <person name="Ivanova N."/>
            <person name="Mikhailova N."/>
            <person name="Davenport K."/>
            <person name="Saunders E."/>
            <person name="Detter J.C."/>
            <person name="Tapia R."/>
            <person name="Han C."/>
            <person name="Land M."/>
            <person name="Hauser L."/>
            <person name="Markowitz V."/>
            <person name="Cheng J.-F."/>
            <person name="Hugenholtz P."/>
            <person name="Woyke T."/>
            <person name="Wu D."/>
            <person name="Tindall B."/>
            <person name="Pomrenke H."/>
            <person name="Brambilla E."/>
            <person name="Klenk H.-P."/>
            <person name="Eisen J.A."/>
        </authorList>
    </citation>
    <scope>NUCLEOTIDE SEQUENCE [LARGE SCALE GENOMIC DNA]</scope>
    <source>
        <strain evidence="3">DSM 17620 / KACC 11465 / NBRC 106392 / GR20-10</strain>
    </source>
</reference>
<evidence type="ECO:0000313" key="2">
    <source>
        <dbReference type="EMBL" id="AEV99612.1"/>
    </source>
</evidence>
<organism evidence="2 3">
    <name type="scientific">Niastella koreensis (strain DSM 17620 / KACC 11465 / NBRC 106392 / GR20-10)</name>
    <dbReference type="NCBI Taxonomy" id="700598"/>
    <lineage>
        <taxon>Bacteria</taxon>
        <taxon>Pseudomonadati</taxon>
        <taxon>Bacteroidota</taxon>
        <taxon>Chitinophagia</taxon>
        <taxon>Chitinophagales</taxon>
        <taxon>Chitinophagaceae</taxon>
        <taxon>Niastella</taxon>
    </lineage>
</organism>
<evidence type="ECO:0000259" key="1">
    <source>
        <dbReference type="Pfam" id="PF07635"/>
    </source>
</evidence>
<dbReference type="eggNOG" id="COG2010">
    <property type="taxonomic scope" value="Bacteria"/>
</dbReference>
<dbReference type="InterPro" id="IPR011429">
    <property type="entry name" value="Cyt_c_Planctomycete-type"/>
</dbReference>
<dbReference type="OrthoDB" id="1524066at2"/>
<dbReference type="Proteomes" id="UP000005438">
    <property type="component" value="Chromosome"/>
</dbReference>
<dbReference type="PANTHER" id="PTHR35889:SF3">
    <property type="entry name" value="F-BOX DOMAIN-CONTAINING PROTEIN"/>
    <property type="match status" value="1"/>
</dbReference>
<evidence type="ECO:0000313" key="3">
    <source>
        <dbReference type="Proteomes" id="UP000005438"/>
    </source>
</evidence>
<dbReference type="EMBL" id="CP003178">
    <property type="protein sequence ID" value="AEV99612.1"/>
    <property type="molecule type" value="Genomic_DNA"/>
</dbReference>
<dbReference type="KEGG" id="nko:Niako_3288"/>
<name>G8TI09_NIAKG</name>
<dbReference type="AlphaFoldDB" id="G8TI09"/>
<dbReference type="Pfam" id="PF07635">
    <property type="entry name" value="PSCyt1"/>
    <property type="match status" value="1"/>
</dbReference>
<accession>G8TI09</accession>
<dbReference type="PATRIC" id="fig|700598.3.peg.3378"/>
<dbReference type="HOGENOM" id="CLU_097873_0_0_10"/>
<feature type="domain" description="Cytochrome C Planctomycete-type" evidence="1">
    <location>
        <begin position="88"/>
        <end position="137"/>
    </location>
</feature>
<sequence length="255" mass="26766">MLITPTPYQYILFKNKTTVKSTSIITVAATVFLFVNCKHEIVSKGGNSSGGNGNGNNPPVITITCSADTVYFGNIILPLITSGCAMSGCHDATTHREGLVLNSYAGIMNIVTTGNAAGSKLYQVINTTNPGDIMPPPPHQPFSASDKAAIQKWINQGAKNNQCNGGCDTTVFTYSAVVMPLMNTYCKGCHNPASLGGGVDLSTYAGVKAAAGSGRLLGSIKQATGYKPMPQGESKLADCQIRQIEKWIQAGTPNN</sequence>
<dbReference type="PANTHER" id="PTHR35889">
    <property type="entry name" value="CYCLOINULO-OLIGOSACCHARIDE FRUCTANOTRANSFERASE-RELATED"/>
    <property type="match status" value="1"/>
</dbReference>
<proteinExistence type="predicted"/>